<dbReference type="Pfam" id="PF13508">
    <property type="entry name" value="Acetyltransf_7"/>
    <property type="match status" value="1"/>
</dbReference>
<dbReference type="AlphaFoldDB" id="A0A1B2IXA5"/>
<dbReference type="Proteomes" id="UP000093267">
    <property type="component" value="Chromosome"/>
</dbReference>
<feature type="domain" description="N-acetyltransferase" evidence="1">
    <location>
        <begin position="1"/>
        <end position="119"/>
    </location>
</feature>
<evidence type="ECO:0000259" key="1">
    <source>
        <dbReference type="PROSITE" id="PS51186"/>
    </source>
</evidence>
<protein>
    <recommendedName>
        <fullName evidence="1">N-acetyltransferase domain-containing protein</fullName>
    </recommendedName>
</protein>
<dbReference type="SUPFAM" id="SSF55729">
    <property type="entry name" value="Acyl-CoA N-acyltransferases (Nat)"/>
    <property type="match status" value="1"/>
</dbReference>
<accession>A0A1B2IXA5</accession>
<name>A0A1B2IXA5_9LACO</name>
<dbReference type="Gene3D" id="3.40.630.30">
    <property type="match status" value="1"/>
</dbReference>
<evidence type="ECO:0000313" key="2">
    <source>
        <dbReference type="EMBL" id="ANZ66652.1"/>
    </source>
</evidence>
<dbReference type="GO" id="GO:0016747">
    <property type="term" value="F:acyltransferase activity, transferring groups other than amino-acyl groups"/>
    <property type="evidence" value="ECO:0007669"/>
    <property type="project" value="InterPro"/>
</dbReference>
<reference evidence="2 3" key="1">
    <citation type="submission" date="2016-03" db="EMBL/GenBank/DDBJ databases">
        <title>Pediococcus and Lactobacillus from brewery environment - whole genome sequencing and assembly.</title>
        <authorList>
            <person name="Behr J."/>
            <person name="Geissler A.J."/>
            <person name="Vogel R.F."/>
        </authorList>
    </citation>
    <scope>NUCLEOTIDE SEQUENCE [LARGE SCALE GENOMIC DNA]</scope>
    <source>
        <strain evidence="2 3">TMW 1.1995</strain>
    </source>
</reference>
<dbReference type="RefSeq" id="WP_065901985.1">
    <property type="nucleotide sequence ID" value="NZ_CP014915.1"/>
</dbReference>
<dbReference type="InterPro" id="IPR016181">
    <property type="entry name" value="Acyl_CoA_acyltransferase"/>
</dbReference>
<gene>
    <name evidence="2" type="ORF">AYR63_05555</name>
</gene>
<dbReference type="OrthoDB" id="9127144at2"/>
<proteinExistence type="predicted"/>
<dbReference type="InterPro" id="IPR000182">
    <property type="entry name" value="GNAT_dom"/>
</dbReference>
<dbReference type="CDD" id="cd04301">
    <property type="entry name" value="NAT_SF"/>
    <property type="match status" value="1"/>
</dbReference>
<keyword evidence="3" id="KW-1185">Reference proteome</keyword>
<evidence type="ECO:0000313" key="3">
    <source>
        <dbReference type="Proteomes" id="UP000093267"/>
    </source>
</evidence>
<dbReference type="KEGG" id="lpd:AYR62_14565"/>
<dbReference type="EMBL" id="CP014924">
    <property type="protein sequence ID" value="ANZ66652.1"/>
    <property type="molecule type" value="Genomic_DNA"/>
</dbReference>
<organism evidence="2 3">
    <name type="scientific">Secundilactobacillus paracollinoides</name>
    <dbReference type="NCBI Taxonomy" id="240427"/>
    <lineage>
        <taxon>Bacteria</taxon>
        <taxon>Bacillati</taxon>
        <taxon>Bacillota</taxon>
        <taxon>Bacilli</taxon>
        <taxon>Lactobacillales</taxon>
        <taxon>Lactobacillaceae</taxon>
        <taxon>Secundilactobacillus</taxon>
    </lineage>
</organism>
<sequence>MPFLMWRLRRPNVELLAFTDEGKLVGASYTISRRQQTYVLYLAVSEKVRSQGYGSQILAAIKRRYVNQQIMLNIEPVTPDAPNVDQRQKRRQFYYKNGFRSTHLMLTEMGDDYELLTGSGSVRADDYLALMKQFNGGIVDMLFRTKAREL</sequence>
<dbReference type="PROSITE" id="PS51186">
    <property type="entry name" value="GNAT"/>
    <property type="match status" value="1"/>
</dbReference>